<dbReference type="GeneID" id="14515438"/>
<dbReference type="Pfam" id="PF13392">
    <property type="entry name" value="HNH_3"/>
    <property type="match status" value="1"/>
</dbReference>
<dbReference type="Gene3D" id="3.30.730.10">
    <property type="entry name" value="AP2/ERF domain"/>
    <property type="match status" value="1"/>
</dbReference>
<dbReference type="SMART" id="SM00507">
    <property type="entry name" value="HNHc"/>
    <property type="match status" value="1"/>
</dbReference>
<dbReference type="InterPro" id="IPR016177">
    <property type="entry name" value="DNA-bd_dom_sf"/>
</dbReference>
<feature type="domain" description="AP2/ERF" evidence="4">
    <location>
        <begin position="115"/>
        <end position="167"/>
    </location>
</feature>
<organism evidence="5 6">
    <name type="scientific">Pectobacterium phage phiTE</name>
    <dbReference type="NCBI Taxonomy" id="1116482"/>
    <lineage>
        <taxon>Viruses</taxon>
        <taxon>Duplodnaviria</taxon>
        <taxon>Heunggongvirae</taxon>
        <taxon>Uroviricota</taxon>
        <taxon>Caudoviricetes</taxon>
        <taxon>Vequintavirinae</taxon>
        <taxon>Certrevirus</taxon>
        <taxon>Certrevirus phiTE</taxon>
    </lineage>
</organism>
<dbReference type="PROSITE" id="PS51032">
    <property type="entry name" value="AP2_ERF"/>
    <property type="match status" value="1"/>
</dbReference>
<dbReference type="InterPro" id="IPR001471">
    <property type="entry name" value="AP2/ERF_dom"/>
</dbReference>
<accession>K9L5I7</accession>
<keyword evidence="1" id="KW-0805">Transcription regulation</keyword>
<dbReference type="KEGG" id="vg:14515438"/>
<dbReference type="InterPro" id="IPR036955">
    <property type="entry name" value="AP2/ERF_dom_sf"/>
</dbReference>
<evidence type="ECO:0000259" key="4">
    <source>
        <dbReference type="PROSITE" id="PS51032"/>
    </source>
</evidence>
<dbReference type="SUPFAM" id="SSF54171">
    <property type="entry name" value="DNA-binding domain"/>
    <property type="match status" value="1"/>
</dbReference>
<evidence type="ECO:0000256" key="2">
    <source>
        <dbReference type="ARBA" id="ARBA00023125"/>
    </source>
</evidence>
<sequence>MSRVNLKLVERAKALFVYNEDTGDLIWENPSGRRVKKGDIAGRVNNTGHLGIGIDGSRYQAHQIIWVWFNGEIPEGYEVDHKDENKLNNRIQNLRLATRSQNMCNITMKRTNKSGFKGVSFHVASGKWEASVVVDRKKHYLGLYETSEEAADVAAAKRKELHGKFFK</sequence>
<gene>
    <name evidence="5" type="ORF">phiTE_001</name>
</gene>
<keyword evidence="2" id="KW-0238">DNA-binding</keyword>
<evidence type="ECO:0000313" key="6">
    <source>
        <dbReference type="Proteomes" id="UP000010999"/>
    </source>
</evidence>
<keyword evidence="6" id="KW-1185">Reference proteome</keyword>
<dbReference type="CDD" id="cd00085">
    <property type="entry name" value="HNHc"/>
    <property type="match status" value="1"/>
</dbReference>
<dbReference type="Proteomes" id="UP000010999">
    <property type="component" value="Segment"/>
</dbReference>
<dbReference type="RefSeq" id="YP_007392463.1">
    <property type="nucleotide sequence ID" value="NC_020201.1"/>
</dbReference>
<dbReference type="InterPro" id="IPR044925">
    <property type="entry name" value="His-Me_finger_sf"/>
</dbReference>
<dbReference type="GO" id="GO:0003677">
    <property type="term" value="F:DNA binding"/>
    <property type="evidence" value="ECO:0007669"/>
    <property type="project" value="UniProtKB-KW"/>
</dbReference>
<evidence type="ECO:0000256" key="1">
    <source>
        <dbReference type="ARBA" id="ARBA00023015"/>
    </source>
</evidence>
<name>K9L5I7_9CAUD</name>
<dbReference type="Gene3D" id="3.90.75.20">
    <property type="match status" value="1"/>
</dbReference>
<evidence type="ECO:0000256" key="3">
    <source>
        <dbReference type="ARBA" id="ARBA00023163"/>
    </source>
</evidence>
<dbReference type="SUPFAM" id="SSF54060">
    <property type="entry name" value="His-Me finger endonucleases"/>
    <property type="match status" value="1"/>
</dbReference>
<evidence type="ECO:0000313" key="5">
    <source>
        <dbReference type="EMBL" id="AEZ66167.1"/>
    </source>
</evidence>
<dbReference type="EMBL" id="JQ015307">
    <property type="protein sequence ID" value="AEZ66167.1"/>
    <property type="molecule type" value="Genomic_DNA"/>
</dbReference>
<dbReference type="GO" id="GO:0003700">
    <property type="term" value="F:DNA-binding transcription factor activity"/>
    <property type="evidence" value="ECO:0007669"/>
    <property type="project" value="InterPro"/>
</dbReference>
<dbReference type="InterPro" id="IPR003615">
    <property type="entry name" value="HNH_nuc"/>
</dbReference>
<protein>
    <recommendedName>
        <fullName evidence="4">AP2/ERF domain-containing protein</fullName>
    </recommendedName>
</protein>
<keyword evidence="3" id="KW-0804">Transcription</keyword>
<dbReference type="OrthoDB" id="21336at10239"/>
<reference evidence="6" key="1">
    <citation type="submission" date="2011-11" db="EMBL/GenBank/DDBJ databases">
        <title>Escape from toxin-antitoxin mediated abortive infection can occur by recombination within a generalized transducing phage of Pectobacterium atrosepticum.</title>
        <authorList>
            <person name="Blower T.R."/>
            <person name="Evans T.J."/>
            <person name="Przybilski R."/>
            <person name="Fineran P.C."/>
            <person name="Salmond G.P.C."/>
        </authorList>
    </citation>
    <scope>NUCLEOTIDE SEQUENCE [LARGE SCALE GENOMIC DNA]</scope>
</reference>
<reference evidence="5 6" key="2">
    <citation type="journal article" date="2012" name="PLoS Genet.">
        <title>Viral evasion of a bacterial suicide system by RNA-based molecular mimicry enables infectious altruism.</title>
        <authorList>
            <person name="Blower T.R."/>
            <person name="Evans T.J."/>
            <person name="Przybilski R."/>
            <person name="Fineran P.C."/>
            <person name="Salmond G.P."/>
        </authorList>
    </citation>
    <scope>NUCLEOTIDE SEQUENCE [LARGE SCALE GENOMIC DNA]</scope>
</reference>
<proteinExistence type="predicted"/>